<keyword evidence="2" id="KW-1185">Reference proteome</keyword>
<dbReference type="Proteomes" id="UP000266340">
    <property type="component" value="Unassembled WGS sequence"/>
</dbReference>
<evidence type="ECO:0000313" key="1">
    <source>
        <dbReference type="EMBL" id="RIE03517.1"/>
    </source>
</evidence>
<dbReference type="AlphaFoldDB" id="A0A398CUI5"/>
<dbReference type="EMBL" id="QXJM01000037">
    <property type="protein sequence ID" value="RIE03517.1"/>
    <property type="molecule type" value="Genomic_DNA"/>
</dbReference>
<accession>A0A398CUI5</accession>
<gene>
    <name evidence="1" type="ORF">D3H35_12050</name>
</gene>
<sequence>MAFGIRRQELQQWKDRVTRGEIAYLTHYWLDPRFPDSRTVTKVGCANVERLAAWCEENGLPSRYIHRRDAYPHFDLFGPKQAEVLLRAGEWEQLRRFGLLTEGKEGSEHV</sequence>
<dbReference type="RefSeq" id="WP_119149608.1">
    <property type="nucleotide sequence ID" value="NZ_JBHSOV010000005.1"/>
</dbReference>
<reference evidence="1 2" key="1">
    <citation type="submission" date="2018-09" db="EMBL/GenBank/DDBJ databases">
        <title>Cohnella cavernae sp. nov., isolated from a karst cave.</title>
        <authorList>
            <person name="Zhu H."/>
        </authorList>
    </citation>
    <scope>NUCLEOTIDE SEQUENCE [LARGE SCALE GENOMIC DNA]</scope>
    <source>
        <strain evidence="1 2">K2E09-144</strain>
    </source>
</reference>
<proteinExistence type="predicted"/>
<dbReference type="OrthoDB" id="2361368at2"/>
<comment type="caution">
    <text evidence="1">The sequence shown here is derived from an EMBL/GenBank/DDBJ whole genome shotgun (WGS) entry which is preliminary data.</text>
</comment>
<evidence type="ECO:0000313" key="2">
    <source>
        <dbReference type="Proteomes" id="UP000266340"/>
    </source>
</evidence>
<protein>
    <submittedName>
        <fullName evidence="1">Uncharacterized protein</fullName>
    </submittedName>
</protein>
<name>A0A398CUI5_9BACL</name>
<organism evidence="1 2">
    <name type="scientific">Cohnella faecalis</name>
    <dbReference type="NCBI Taxonomy" id="2315694"/>
    <lineage>
        <taxon>Bacteria</taxon>
        <taxon>Bacillati</taxon>
        <taxon>Bacillota</taxon>
        <taxon>Bacilli</taxon>
        <taxon>Bacillales</taxon>
        <taxon>Paenibacillaceae</taxon>
        <taxon>Cohnella</taxon>
    </lineage>
</organism>